<accession>A0ABW6R5I7</accession>
<protein>
    <recommendedName>
        <fullName evidence="4">PH domain-containing protein</fullName>
    </recommendedName>
</protein>
<evidence type="ECO:0000313" key="3">
    <source>
        <dbReference type="Proteomes" id="UP001601948"/>
    </source>
</evidence>
<comment type="caution">
    <text evidence="2">The sequence shown here is derived from an EMBL/GenBank/DDBJ whole genome shotgun (WGS) entry which is preliminary data.</text>
</comment>
<sequence length="152" mass="16481">MPAAMVYTCRVTNWPMLWIYVIGFVPAIYIGSVSHSAVLRLLFTALWIIVLVKVIVGTSQRVSAGSGGLTLNLGAFGFPRVTVARADITRAEIIDLPVTLWSHWGVHWTRKRGWLLTPNMGPALRLTLTSGRTVTVSMPEPAAALVAMGIAP</sequence>
<keyword evidence="1" id="KW-0812">Transmembrane</keyword>
<evidence type="ECO:0000256" key="1">
    <source>
        <dbReference type="SAM" id="Phobius"/>
    </source>
</evidence>
<dbReference type="EMBL" id="JBIAPI010000016">
    <property type="protein sequence ID" value="MFF3228775.1"/>
    <property type="molecule type" value="Genomic_DNA"/>
</dbReference>
<name>A0ABW6R5I7_9NOCA</name>
<proteinExistence type="predicted"/>
<dbReference type="Proteomes" id="UP001601948">
    <property type="component" value="Unassembled WGS sequence"/>
</dbReference>
<keyword evidence="1" id="KW-1133">Transmembrane helix</keyword>
<evidence type="ECO:0008006" key="4">
    <source>
        <dbReference type="Google" id="ProtNLM"/>
    </source>
</evidence>
<feature type="transmembrane region" description="Helical" evidence="1">
    <location>
        <begin position="12"/>
        <end position="31"/>
    </location>
</feature>
<keyword evidence="3" id="KW-1185">Reference proteome</keyword>
<keyword evidence="1" id="KW-0472">Membrane</keyword>
<organism evidence="2 3">
    <name type="scientific">Nocardia suismassiliense</name>
    <dbReference type="NCBI Taxonomy" id="2077092"/>
    <lineage>
        <taxon>Bacteria</taxon>
        <taxon>Bacillati</taxon>
        <taxon>Actinomycetota</taxon>
        <taxon>Actinomycetes</taxon>
        <taxon>Mycobacteriales</taxon>
        <taxon>Nocardiaceae</taxon>
        <taxon>Nocardia</taxon>
    </lineage>
</organism>
<dbReference type="RefSeq" id="WP_387725837.1">
    <property type="nucleotide sequence ID" value="NZ_JBIAPI010000016.1"/>
</dbReference>
<gene>
    <name evidence="2" type="ORF">ACFYV7_38685</name>
</gene>
<feature type="transmembrane region" description="Helical" evidence="1">
    <location>
        <begin position="37"/>
        <end position="56"/>
    </location>
</feature>
<evidence type="ECO:0000313" key="2">
    <source>
        <dbReference type="EMBL" id="MFF3228775.1"/>
    </source>
</evidence>
<reference evidence="2 3" key="1">
    <citation type="submission" date="2024-10" db="EMBL/GenBank/DDBJ databases">
        <title>The Natural Products Discovery Center: Release of the First 8490 Sequenced Strains for Exploring Actinobacteria Biosynthetic Diversity.</title>
        <authorList>
            <person name="Kalkreuter E."/>
            <person name="Kautsar S.A."/>
            <person name="Yang D."/>
            <person name="Bader C.D."/>
            <person name="Teijaro C.N."/>
            <person name="Fluegel L."/>
            <person name="Davis C.M."/>
            <person name="Simpson J.R."/>
            <person name="Lauterbach L."/>
            <person name="Steele A.D."/>
            <person name="Gui C."/>
            <person name="Meng S."/>
            <person name="Li G."/>
            <person name="Viehrig K."/>
            <person name="Ye F."/>
            <person name="Su P."/>
            <person name="Kiefer A.F."/>
            <person name="Nichols A."/>
            <person name="Cepeda A.J."/>
            <person name="Yan W."/>
            <person name="Fan B."/>
            <person name="Jiang Y."/>
            <person name="Adhikari A."/>
            <person name="Zheng C.-J."/>
            <person name="Schuster L."/>
            <person name="Cowan T.M."/>
            <person name="Smanski M.J."/>
            <person name="Chevrette M.G."/>
            <person name="De Carvalho L.P.S."/>
            <person name="Shen B."/>
        </authorList>
    </citation>
    <scope>NUCLEOTIDE SEQUENCE [LARGE SCALE GENOMIC DNA]</scope>
    <source>
        <strain evidence="2 3">NPDC003040</strain>
    </source>
</reference>